<dbReference type="Pfam" id="PF11361">
    <property type="entry name" value="DUF3159"/>
    <property type="match status" value="1"/>
</dbReference>
<evidence type="ECO:0000313" key="3">
    <source>
        <dbReference type="EMBL" id="MBB5641429.1"/>
    </source>
</evidence>
<feature type="transmembrane region" description="Helical" evidence="2">
    <location>
        <begin position="211"/>
        <end position="234"/>
    </location>
</feature>
<proteinExistence type="predicted"/>
<keyword evidence="2" id="KW-0472">Membrane</keyword>
<feature type="transmembrane region" description="Helical" evidence="2">
    <location>
        <begin position="107"/>
        <end position="127"/>
    </location>
</feature>
<feature type="transmembrane region" description="Helical" evidence="2">
    <location>
        <begin position="134"/>
        <end position="154"/>
    </location>
</feature>
<dbReference type="EMBL" id="JACHBQ010000001">
    <property type="protein sequence ID" value="MBB5641429.1"/>
    <property type="molecule type" value="Genomic_DNA"/>
</dbReference>
<evidence type="ECO:0008006" key="5">
    <source>
        <dbReference type="Google" id="ProtNLM"/>
    </source>
</evidence>
<evidence type="ECO:0000256" key="1">
    <source>
        <dbReference type="SAM" id="MobiDB-lite"/>
    </source>
</evidence>
<dbReference type="RefSeq" id="WP_035836732.1">
    <property type="nucleotide sequence ID" value="NZ_JACHBQ010000001.1"/>
</dbReference>
<evidence type="ECO:0000256" key="2">
    <source>
        <dbReference type="SAM" id="Phobius"/>
    </source>
</evidence>
<feature type="transmembrane region" description="Helical" evidence="2">
    <location>
        <begin position="174"/>
        <end position="199"/>
    </location>
</feature>
<dbReference type="PIRSF" id="PIRSF010219">
    <property type="entry name" value="UCP010219"/>
    <property type="match status" value="1"/>
</dbReference>
<reference evidence="3 4" key="1">
    <citation type="submission" date="2020-08" db="EMBL/GenBank/DDBJ databases">
        <title>Sequencing the genomes of 1000 actinobacteria strains.</title>
        <authorList>
            <person name="Klenk H.-P."/>
        </authorList>
    </citation>
    <scope>NUCLEOTIDE SEQUENCE [LARGE SCALE GENOMIC DNA]</scope>
    <source>
        <strain evidence="3 4">DSM 21065</strain>
    </source>
</reference>
<keyword evidence="2" id="KW-1133">Transmembrane helix</keyword>
<accession>A0A7W8ZWD8</accession>
<dbReference type="AlphaFoldDB" id="A0A7W8ZWD8"/>
<evidence type="ECO:0000313" key="4">
    <source>
        <dbReference type="Proteomes" id="UP000561726"/>
    </source>
</evidence>
<dbReference type="OrthoDB" id="5244221at2"/>
<feature type="transmembrane region" description="Helical" evidence="2">
    <location>
        <begin position="246"/>
        <end position="264"/>
    </location>
</feature>
<keyword evidence="2" id="KW-0812">Transmembrane</keyword>
<sequence>MTQKPDPATPDSDVPGSAAAVPDQPGHVDGQGAQPSVSGVLADGMAAAARRAGFSSAAEGEPISGRALMVAMGGVRGLFEAVLPGLVFLVTYTLTIDPSADASPDPIRTLLPALIAPLVLGLIFVALRAVTKQTMTPAIGGLVGTGISVALALFSGRASDFFLVGLYTNAGYGAALLISVLVGWPLVGLAVGFLMGDGIAWRANPSKRRVLTILTLCWTGLFLARLAVQLPLYLADNVELLATTKLLMGLPLYAPLLVVSWLMVRSVYRKADTAV</sequence>
<feature type="region of interest" description="Disordered" evidence="1">
    <location>
        <begin position="1"/>
        <end position="35"/>
    </location>
</feature>
<organism evidence="3 4">
    <name type="scientific">Cryobacterium roopkundense</name>
    <dbReference type="NCBI Taxonomy" id="1001240"/>
    <lineage>
        <taxon>Bacteria</taxon>
        <taxon>Bacillati</taxon>
        <taxon>Actinomycetota</taxon>
        <taxon>Actinomycetes</taxon>
        <taxon>Micrococcales</taxon>
        <taxon>Microbacteriaceae</taxon>
        <taxon>Cryobacterium</taxon>
    </lineage>
</organism>
<gene>
    <name evidence="3" type="ORF">BJ997_001977</name>
</gene>
<dbReference type="Proteomes" id="UP000561726">
    <property type="component" value="Unassembled WGS sequence"/>
</dbReference>
<feature type="transmembrane region" description="Helical" evidence="2">
    <location>
        <begin position="77"/>
        <end position="95"/>
    </location>
</feature>
<dbReference type="InterPro" id="IPR016566">
    <property type="entry name" value="UCP010219"/>
</dbReference>
<comment type="caution">
    <text evidence="3">The sequence shown here is derived from an EMBL/GenBank/DDBJ whole genome shotgun (WGS) entry which is preliminary data.</text>
</comment>
<protein>
    <recommendedName>
        <fullName evidence="5">DUF3159 domain-containing protein</fullName>
    </recommendedName>
</protein>
<name>A0A7W8ZWD8_9MICO</name>